<protein>
    <recommendedName>
        <fullName evidence="2">Integrase catalytic domain-containing protein</fullName>
    </recommendedName>
</protein>
<name>A0A2K1NZD4_9BACT</name>
<dbReference type="InterPro" id="IPR054353">
    <property type="entry name" value="IstA-like_C"/>
</dbReference>
<evidence type="ECO:0000313" key="4">
    <source>
        <dbReference type="Proteomes" id="UP000236434"/>
    </source>
</evidence>
<dbReference type="PANTHER" id="PTHR35004:SF7">
    <property type="entry name" value="INTEGRASE PROTEIN"/>
    <property type="match status" value="1"/>
</dbReference>
<dbReference type="Gene3D" id="3.30.420.10">
    <property type="entry name" value="Ribonuclease H-like superfamily/Ribonuclease H"/>
    <property type="match status" value="1"/>
</dbReference>
<dbReference type="InterPro" id="IPR012337">
    <property type="entry name" value="RNaseH-like_sf"/>
</dbReference>
<dbReference type="EMBL" id="AZRL01000018">
    <property type="protein sequence ID" value="PNR95827.1"/>
    <property type="molecule type" value="Genomic_DNA"/>
</dbReference>
<dbReference type="PROSITE" id="PS50994">
    <property type="entry name" value="INTEGRASE"/>
    <property type="match status" value="1"/>
</dbReference>
<gene>
    <name evidence="3" type="ORF">X929_06975</name>
</gene>
<feature type="domain" description="Integrase catalytic" evidence="2">
    <location>
        <begin position="121"/>
        <end position="250"/>
    </location>
</feature>
<dbReference type="GO" id="GO:0003676">
    <property type="term" value="F:nucleic acid binding"/>
    <property type="evidence" value="ECO:0007669"/>
    <property type="project" value="InterPro"/>
</dbReference>
<dbReference type="NCBIfam" id="NF033546">
    <property type="entry name" value="transpos_IS21"/>
    <property type="match status" value="1"/>
</dbReference>
<reference evidence="3 4" key="1">
    <citation type="submission" date="2013-12" db="EMBL/GenBank/DDBJ databases">
        <title>Comparative genomics of Petrotoga isolates.</title>
        <authorList>
            <person name="Nesbo C.L."/>
            <person name="Charchuk R."/>
            <person name="Chow K."/>
        </authorList>
    </citation>
    <scope>NUCLEOTIDE SEQUENCE [LARGE SCALE GENOMIC DNA]</scope>
    <source>
        <strain evidence="3 4">DSM 13574</strain>
    </source>
</reference>
<dbReference type="PANTHER" id="PTHR35004">
    <property type="entry name" value="TRANSPOSASE RV3428C-RELATED"/>
    <property type="match status" value="1"/>
</dbReference>
<dbReference type="Proteomes" id="UP000236434">
    <property type="component" value="Unassembled WGS sequence"/>
</dbReference>
<dbReference type="AlphaFoldDB" id="A0A2K1NZD4"/>
<sequence length="507" mass="60319">MIEMVQYNYIRFLYFNKHKSQRAIAKEMGIHRVTVKRAIKNPEQKYHMNVERDKPVNGDFEKRIKHLLEYNSNQPKNQKLTKRRIYELICEEGYKGSYSSFTYQARKIEEKLGINQKEGFLKLVPLRGSMQVDFGEVYVMQDKMPRKIHVFCAKLCYSKVEFVKAYPGESTEFFFDGLTSAFDFFGGIPKKIIFDNLKPAVKEVLKGKERILQEEFVKFQSFYCFESEFCGPAKGNEKGMVENLVKYVENNYFLPRIEFKSFDILNLELKEKCHQRLKKGRYEGESWEKRILDEDFLPLKERYVFARIKEAKVDTYQLIHLEKNRYSVPTNYIGKKVEVHIYPFKVRVIYKGEVIAEHERMFGKSKESLNPYHFLPLLRKKARAYEQAKVIQDWGLPQIYEKYHKMLQAHLNSDSKGTREFIDILKLTQQYTVEVVAKVLNELDEKNRYSYQDVLSVLRYQTQHKPKTELLSEEKLKSLDVDKHTTTYMPLSTYNELLRKVGCENER</sequence>
<dbReference type="OrthoDB" id="47787at2"/>
<dbReference type="Gene3D" id="1.10.10.60">
    <property type="entry name" value="Homeodomain-like"/>
    <property type="match status" value="1"/>
</dbReference>
<evidence type="ECO:0000256" key="1">
    <source>
        <dbReference type="ARBA" id="ARBA00009277"/>
    </source>
</evidence>
<organism evidence="3 4">
    <name type="scientific">Petrotoga olearia DSM 13574</name>
    <dbReference type="NCBI Taxonomy" id="1122955"/>
    <lineage>
        <taxon>Bacteria</taxon>
        <taxon>Thermotogati</taxon>
        <taxon>Thermotogota</taxon>
        <taxon>Thermotogae</taxon>
        <taxon>Petrotogales</taxon>
        <taxon>Petrotogaceae</taxon>
        <taxon>Petrotoga</taxon>
    </lineage>
</organism>
<evidence type="ECO:0000313" key="3">
    <source>
        <dbReference type="EMBL" id="PNR95827.1"/>
    </source>
</evidence>
<dbReference type="InterPro" id="IPR036397">
    <property type="entry name" value="RNaseH_sf"/>
</dbReference>
<evidence type="ECO:0000259" key="2">
    <source>
        <dbReference type="PROSITE" id="PS50994"/>
    </source>
</evidence>
<proteinExistence type="inferred from homology"/>
<dbReference type="GO" id="GO:0015074">
    <property type="term" value="P:DNA integration"/>
    <property type="evidence" value="ECO:0007669"/>
    <property type="project" value="InterPro"/>
</dbReference>
<accession>A0A2K1NZD4</accession>
<comment type="similarity">
    <text evidence="1">Belongs to the transposase IS21/IS408/IS1162 family.</text>
</comment>
<dbReference type="Pfam" id="PF22483">
    <property type="entry name" value="Mu-transpos_C_2"/>
    <property type="match status" value="1"/>
</dbReference>
<comment type="caution">
    <text evidence="3">The sequence shown here is derived from an EMBL/GenBank/DDBJ whole genome shotgun (WGS) entry which is preliminary data.</text>
</comment>
<dbReference type="InterPro" id="IPR001584">
    <property type="entry name" value="Integrase_cat-core"/>
</dbReference>
<dbReference type="SUPFAM" id="SSF53098">
    <property type="entry name" value="Ribonuclease H-like"/>
    <property type="match status" value="1"/>
</dbReference>